<accession>A0ABW1RXX1</accession>
<reference evidence="2" key="1">
    <citation type="journal article" date="2019" name="Int. J. Syst. Evol. Microbiol.">
        <title>The Global Catalogue of Microorganisms (GCM) 10K type strain sequencing project: providing services to taxonomists for standard genome sequencing and annotation.</title>
        <authorList>
            <consortium name="The Broad Institute Genomics Platform"/>
            <consortium name="The Broad Institute Genome Sequencing Center for Infectious Disease"/>
            <person name="Wu L."/>
            <person name="Ma J."/>
        </authorList>
    </citation>
    <scope>NUCLEOTIDE SEQUENCE [LARGE SCALE GENOMIC DNA]</scope>
    <source>
        <strain evidence="2">CCM 8933</strain>
    </source>
</reference>
<name>A0ABW1RXX1_9LACO</name>
<gene>
    <name evidence="1" type="ORF">ACFP5Y_02005</name>
</gene>
<evidence type="ECO:0000313" key="2">
    <source>
        <dbReference type="Proteomes" id="UP001596282"/>
    </source>
</evidence>
<evidence type="ECO:0000313" key="1">
    <source>
        <dbReference type="EMBL" id="MFC6180019.1"/>
    </source>
</evidence>
<organism evidence="1 2">
    <name type="scientific">Lactiplantibacillus daowaiensis</name>
    <dbReference type="NCBI Taxonomy" id="2559918"/>
    <lineage>
        <taxon>Bacteria</taxon>
        <taxon>Bacillati</taxon>
        <taxon>Bacillota</taxon>
        <taxon>Bacilli</taxon>
        <taxon>Lactobacillales</taxon>
        <taxon>Lactobacillaceae</taxon>
        <taxon>Lactiplantibacillus</taxon>
    </lineage>
</organism>
<protein>
    <recommendedName>
        <fullName evidence="3">Phage tail sheath protein</fullName>
    </recommendedName>
</protein>
<keyword evidence="2" id="KW-1185">Reference proteome</keyword>
<proteinExistence type="predicted"/>
<evidence type="ECO:0008006" key="3">
    <source>
        <dbReference type="Google" id="ProtNLM"/>
    </source>
</evidence>
<dbReference type="EMBL" id="JBHSSC010000005">
    <property type="protein sequence ID" value="MFC6180019.1"/>
    <property type="molecule type" value="Genomic_DNA"/>
</dbReference>
<dbReference type="RefSeq" id="WP_137628185.1">
    <property type="nucleotide sequence ID" value="NZ_BJDJ01000006.1"/>
</dbReference>
<sequence length="368" mass="39459">MVKVKQMTDVHIIVSIHQLTSGAVTPLVAIATKNTDATTKATVYNSLYDLTNDYGEDTGVYDQAEAMFEADNFKGPVEVIAYPNTDAADPSSVKASGTANGGTVTANATPGIVTGLTEHLYDGFIYLVLDNASEDQIEAVSDFLYDNQRIMLVTQPSSVANLQKLQTHVIGYQKAKDSLCNTAALVVTTAGNYRAAQAAAYAAANLPVDWQHIGNQTTFAPDTDLTMADYDAIAAAGGTTVVNKAGDYMLLNGKALTTNYIDQFVHTQLVVDRFQNALQKYLNRHKFVTYDDAHIKEMTQTLQTTGDDLAALGVLFPLSDGNSVDVTSVSRANTPNADVASRTYNGFGVVAQIADDIDTVNMKLDITL</sequence>
<comment type="caution">
    <text evidence="1">The sequence shown here is derived from an EMBL/GenBank/DDBJ whole genome shotgun (WGS) entry which is preliminary data.</text>
</comment>
<dbReference type="Proteomes" id="UP001596282">
    <property type="component" value="Unassembled WGS sequence"/>
</dbReference>